<dbReference type="SUPFAM" id="SSF56925">
    <property type="entry name" value="OMPA-like"/>
    <property type="match status" value="1"/>
</dbReference>
<accession>A0A3A3G3L3</accession>
<dbReference type="OrthoDB" id="9153356at2"/>
<organism evidence="3 4">
    <name type="scientific">Noviherbaspirillum sedimenti</name>
    <dbReference type="NCBI Taxonomy" id="2320865"/>
    <lineage>
        <taxon>Bacteria</taxon>
        <taxon>Pseudomonadati</taxon>
        <taxon>Pseudomonadota</taxon>
        <taxon>Betaproteobacteria</taxon>
        <taxon>Burkholderiales</taxon>
        <taxon>Oxalobacteraceae</taxon>
        <taxon>Noviherbaspirillum</taxon>
    </lineage>
</organism>
<comment type="caution">
    <text evidence="3">The sequence shown here is derived from an EMBL/GenBank/DDBJ whole genome shotgun (WGS) entry which is preliminary data.</text>
</comment>
<comment type="subcellular location">
    <subcellularLocation>
        <location evidence="1">Cell outer membrane</location>
    </subcellularLocation>
</comment>
<evidence type="ECO:0000313" key="4">
    <source>
        <dbReference type="Proteomes" id="UP000266327"/>
    </source>
</evidence>
<feature type="chain" id="PRO_5017224145" evidence="2">
    <location>
        <begin position="30"/>
        <end position="183"/>
    </location>
</feature>
<name>A0A3A3G3L3_9BURK</name>
<gene>
    <name evidence="3" type="ORF">D3878_12250</name>
</gene>
<evidence type="ECO:0000256" key="2">
    <source>
        <dbReference type="SAM" id="SignalP"/>
    </source>
</evidence>
<dbReference type="Gene3D" id="2.40.160.20">
    <property type="match status" value="1"/>
</dbReference>
<dbReference type="InterPro" id="IPR018550">
    <property type="entry name" value="Lipid-A_deacylase-rel"/>
</dbReference>
<evidence type="ECO:0000313" key="3">
    <source>
        <dbReference type="EMBL" id="RJG02255.1"/>
    </source>
</evidence>
<dbReference type="Pfam" id="PF09411">
    <property type="entry name" value="PagL"/>
    <property type="match status" value="1"/>
</dbReference>
<reference evidence="4" key="1">
    <citation type="submission" date="2018-09" db="EMBL/GenBank/DDBJ databases">
        <authorList>
            <person name="Zhu H."/>
        </authorList>
    </citation>
    <scope>NUCLEOTIDE SEQUENCE [LARGE SCALE GENOMIC DNA]</scope>
    <source>
        <strain evidence="4">K1S02-23</strain>
    </source>
</reference>
<dbReference type="RefSeq" id="WP_119785738.1">
    <property type="nucleotide sequence ID" value="NZ_QYUQ01000002.1"/>
</dbReference>
<dbReference type="AlphaFoldDB" id="A0A3A3G3L3"/>
<feature type="signal peptide" evidence="2">
    <location>
        <begin position="1"/>
        <end position="29"/>
    </location>
</feature>
<proteinExistence type="predicted"/>
<dbReference type="GO" id="GO:0009279">
    <property type="term" value="C:cell outer membrane"/>
    <property type="evidence" value="ECO:0007669"/>
    <property type="project" value="UniProtKB-SubCell"/>
</dbReference>
<keyword evidence="4" id="KW-1185">Reference proteome</keyword>
<protein>
    <submittedName>
        <fullName evidence="3">Uncharacterized protein</fullName>
    </submittedName>
</protein>
<dbReference type="InterPro" id="IPR011250">
    <property type="entry name" value="OMP/PagP_B-barrel"/>
</dbReference>
<keyword evidence="2" id="KW-0732">Signal</keyword>
<sequence length="183" mass="20132">MANYHQRYTQCALFALFVSLLAQHSLAHAASRYDLMPTGQIKVGRLGFQSKWQSQWLQSKESYLGGYWDAALSRDLSPVPQNLPGYSPTTQDLGLAAVLRYQRNDGSGFYAEAGTGPQYQSISYNLAGRPQGSRFALNTLAGVGFVWKNGVDLGFKAMHVTRGQGRDGNEAASMVGVGLQYRW</sequence>
<dbReference type="Proteomes" id="UP000266327">
    <property type="component" value="Unassembled WGS sequence"/>
</dbReference>
<dbReference type="EMBL" id="QYUQ01000002">
    <property type="protein sequence ID" value="RJG02255.1"/>
    <property type="molecule type" value="Genomic_DNA"/>
</dbReference>
<evidence type="ECO:0000256" key="1">
    <source>
        <dbReference type="ARBA" id="ARBA00004442"/>
    </source>
</evidence>